<dbReference type="RefSeq" id="WP_194182383.1">
    <property type="nucleotide sequence ID" value="NZ_JADGIK010000003.1"/>
</dbReference>
<feature type="transmembrane region" description="Helical" evidence="6">
    <location>
        <begin position="169"/>
        <end position="187"/>
    </location>
</feature>
<dbReference type="GO" id="GO:0016765">
    <property type="term" value="F:transferase activity, transferring alkyl or aryl (other than methyl) groups"/>
    <property type="evidence" value="ECO:0007669"/>
    <property type="project" value="InterPro"/>
</dbReference>
<feature type="transmembrane region" description="Helical" evidence="6">
    <location>
        <begin position="269"/>
        <end position="288"/>
    </location>
</feature>
<dbReference type="InterPro" id="IPR050475">
    <property type="entry name" value="Prenyltransferase_related"/>
</dbReference>
<keyword evidence="3 6" id="KW-0812">Transmembrane</keyword>
<keyword evidence="8" id="KW-1185">Reference proteome</keyword>
<evidence type="ECO:0000256" key="5">
    <source>
        <dbReference type="ARBA" id="ARBA00023136"/>
    </source>
</evidence>
<evidence type="ECO:0000313" key="8">
    <source>
        <dbReference type="Proteomes" id="UP000608754"/>
    </source>
</evidence>
<reference evidence="7" key="1">
    <citation type="submission" date="2020-10" db="EMBL/GenBank/DDBJ databases">
        <authorList>
            <person name="Lu T."/>
            <person name="Wang Q."/>
            <person name="Han X."/>
        </authorList>
    </citation>
    <scope>NUCLEOTIDE SEQUENCE</scope>
    <source>
        <strain evidence="7">WQ 117</strain>
    </source>
</reference>
<comment type="caution">
    <text evidence="7">The sequence shown here is derived from an EMBL/GenBank/DDBJ whole genome shotgun (WGS) entry which is preliminary data.</text>
</comment>
<feature type="transmembrane region" description="Helical" evidence="6">
    <location>
        <begin position="216"/>
        <end position="233"/>
    </location>
</feature>
<evidence type="ECO:0000313" key="7">
    <source>
        <dbReference type="EMBL" id="MBF0596848.1"/>
    </source>
</evidence>
<dbReference type="Pfam" id="PF01040">
    <property type="entry name" value="UbiA"/>
    <property type="match status" value="1"/>
</dbReference>
<dbReference type="InterPro" id="IPR000537">
    <property type="entry name" value="UbiA_prenyltransferase"/>
</dbReference>
<feature type="transmembrane region" description="Helical" evidence="6">
    <location>
        <begin position="146"/>
        <end position="163"/>
    </location>
</feature>
<keyword evidence="4 6" id="KW-1133">Transmembrane helix</keyword>
<feature type="transmembrane region" description="Helical" evidence="6">
    <location>
        <begin position="52"/>
        <end position="73"/>
    </location>
</feature>
<feature type="transmembrane region" description="Helical" evidence="6">
    <location>
        <begin position="20"/>
        <end position="40"/>
    </location>
</feature>
<comment type="subcellular location">
    <subcellularLocation>
        <location evidence="1">Membrane</location>
        <topology evidence="1">Multi-pass membrane protein</topology>
    </subcellularLocation>
</comment>
<dbReference type="PANTHER" id="PTHR42723:SF1">
    <property type="entry name" value="CHLOROPHYLL SYNTHASE, CHLOROPLASTIC"/>
    <property type="match status" value="1"/>
</dbReference>
<protein>
    <submittedName>
        <fullName evidence="7">Geranylgeranylglycerol-phosphate geranylgeranyltransferase</fullName>
    </submittedName>
</protein>
<organism evidence="7 8">
    <name type="scientific">Faecalibacter rhinopitheci</name>
    <dbReference type="NCBI Taxonomy" id="2779678"/>
    <lineage>
        <taxon>Bacteria</taxon>
        <taxon>Pseudomonadati</taxon>
        <taxon>Bacteroidota</taxon>
        <taxon>Flavobacteriia</taxon>
        <taxon>Flavobacteriales</taxon>
        <taxon>Weeksellaceae</taxon>
        <taxon>Faecalibacter</taxon>
    </lineage>
</organism>
<sequence>MTLQKIIIKLFALFSVVRGYNLIILMLAQYLASLFIFASHDNHLSILTNPKINGIILTSILCVAAGYIINNFYDLEKDLIKRPMQTYLHRQVSQGFKLSVYITLNIISLLIAATVSWRVFLYFLIYQILVWFYSHKMNKFALIKNIYLVILRVLPFFALLIYFDNFDYTLFLHAAFLTILLLITDIVKDLSSIRVDLIYNYNSIPIKYGTTFTKKILYILILMDILLSFYLINNHEIGQMKYFFIFGILCFIVNGILIYKGRTEQEYKILHYFFKGMIVVGVFSIAFIEINPLNLQTIAQNLGSASINIS</sequence>
<accession>A0A8J7FR26</accession>
<keyword evidence="5 6" id="KW-0472">Membrane</keyword>
<evidence type="ECO:0000256" key="6">
    <source>
        <dbReference type="SAM" id="Phobius"/>
    </source>
</evidence>
<dbReference type="InterPro" id="IPR044878">
    <property type="entry name" value="UbiA_sf"/>
</dbReference>
<dbReference type="CDD" id="cd13961">
    <property type="entry name" value="PT_UbiA_DGGGPS"/>
    <property type="match status" value="1"/>
</dbReference>
<name>A0A8J7FR26_9FLAO</name>
<keyword evidence="2" id="KW-1003">Cell membrane</keyword>
<evidence type="ECO:0000256" key="3">
    <source>
        <dbReference type="ARBA" id="ARBA00022692"/>
    </source>
</evidence>
<evidence type="ECO:0000256" key="1">
    <source>
        <dbReference type="ARBA" id="ARBA00004141"/>
    </source>
</evidence>
<evidence type="ECO:0000256" key="2">
    <source>
        <dbReference type="ARBA" id="ARBA00022475"/>
    </source>
</evidence>
<dbReference type="GO" id="GO:0016020">
    <property type="term" value="C:membrane"/>
    <property type="evidence" value="ECO:0007669"/>
    <property type="project" value="UniProtKB-SubCell"/>
</dbReference>
<gene>
    <name evidence="7" type="ORF">IM532_05190</name>
</gene>
<dbReference type="AlphaFoldDB" id="A0A8J7FR26"/>
<proteinExistence type="predicted"/>
<dbReference type="EMBL" id="JADGIK010000003">
    <property type="protein sequence ID" value="MBF0596848.1"/>
    <property type="molecule type" value="Genomic_DNA"/>
</dbReference>
<dbReference type="PANTHER" id="PTHR42723">
    <property type="entry name" value="CHLOROPHYLL SYNTHASE"/>
    <property type="match status" value="1"/>
</dbReference>
<evidence type="ECO:0000256" key="4">
    <source>
        <dbReference type="ARBA" id="ARBA00022989"/>
    </source>
</evidence>
<dbReference type="Gene3D" id="1.10.357.140">
    <property type="entry name" value="UbiA prenyltransferase"/>
    <property type="match status" value="1"/>
</dbReference>
<dbReference type="Proteomes" id="UP000608754">
    <property type="component" value="Unassembled WGS sequence"/>
</dbReference>
<feature type="transmembrane region" description="Helical" evidence="6">
    <location>
        <begin position="239"/>
        <end position="257"/>
    </location>
</feature>